<gene>
    <name evidence="13" type="ORF">BD626DRAFT_628954</name>
</gene>
<dbReference type="OrthoDB" id="547031at2759"/>
<feature type="signal peptide" evidence="10">
    <location>
        <begin position="1"/>
        <end position="18"/>
    </location>
</feature>
<evidence type="ECO:0000256" key="6">
    <source>
        <dbReference type="ARBA" id="ARBA00023187"/>
    </source>
</evidence>
<evidence type="ECO:0000256" key="4">
    <source>
        <dbReference type="ARBA" id="ARBA00022490"/>
    </source>
</evidence>
<keyword evidence="6" id="KW-0508">mRNA splicing</keyword>
<dbReference type="GO" id="GO:0006397">
    <property type="term" value="P:mRNA processing"/>
    <property type="evidence" value="ECO:0007669"/>
    <property type="project" value="UniProtKB-KW"/>
</dbReference>
<dbReference type="GO" id="GO:0008380">
    <property type="term" value="P:RNA splicing"/>
    <property type="evidence" value="ECO:0007669"/>
    <property type="project" value="UniProtKB-KW"/>
</dbReference>
<keyword evidence="4" id="KW-0963">Cytoplasm</keyword>
<comment type="subcellular location">
    <subcellularLocation>
        <location evidence="2">Cytoplasm</location>
    </subcellularLocation>
    <subcellularLocation>
        <location evidence="1">Nucleus</location>
    </subcellularLocation>
</comment>
<accession>A0A550CJ64</accession>
<comment type="similarity">
    <text evidence="3">Belongs to the SDE2 family.</text>
</comment>
<organism evidence="13 14">
    <name type="scientific">Schizophyllum amplum</name>
    <dbReference type="NCBI Taxonomy" id="97359"/>
    <lineage>
        <taxon>Eukaryota</taxon>
        <taxon>Fungi</taxon>
        <taxon>Dikarya</taxon>
        <taxon>Basidiomycota</taxon>
        <taxon>Agaricomycotina</taxon>
        <taxon>Agaricomycetes</taxon>
        <taxon>Agaricomycetidae</taxon>
        <taxon>Agaricales</taxon>
        <taxon>Schizophyllaceae</taxon>
        <taxon>Schizophyllum</taxon>
    </lineage>
</organism>
<comment type="caution">
    <text evidence="13">The sequence shown here is derived from an EMBL/GenBank/DDBJ whole genome shotgun (WGS) entry which is preliminary data.</text>
</comment>
<dbReference type="InterPro" id="IPR024974">
    <property type="entry name" value="Sde2_N"/>
</dbReference>
<reference evidence="13 14" key="1">
    <citation type="journal article" date="2019" name="New Phytol.">
        <title>Comparative genomics reveals unique wood-decay strategies and fruiting body development in the Schizophyllaceae.</title>
        <authorList>
            <person name="Almasi E."/>
            <person name="Sahu N."/>
            <person name="Krizsan K."/>
            <person name="Balint B."/>
            <person name="Kovacs G.M."/>
            <person name="Kiss B."/>
            <person name="Cseklye J."/>
            <person name="Drula E."/>
            <person name="Henrissat B."/>
            <person name="Nagy I."/>
            <person name="Chovatia M."/>
            <person name="Adam C."/>
            <person name="LaButti K."/>
            <person name="Lipzen A."/>
            <person name="Riley R."/>
            <person name="Grigoriev I.V."/>
            <person name="Nagy L.G."/>
        </authorList>
    </citation>
    <scope>NUCLEOTIDE SEQUENCE [LARGE SCALE GENOMIC DNA]</scope>
    <source>
        <strain evidence="13 14">NL-1724</strain>
    </source>
</reference>
<evidence type="ECO:0000256" key="8">
    <source>
        <dbReference type="ARBA" id="ARBA00023306"/>
    </source>
</evidence>
<keyword evidence="10" id="KW-0732">Signal</keyword>
<feature type="compositionally biased region" description="Low complexity" evidence="9">
    <location>
        <begin position="231"/>
        <end position="245"/>
    </location>
</feature>
<sequence>MTNLLISAFAPFNTLTLAVPSDAQVSDIHDLLQERYPSLPLPADVVLSTARGPLPSDDTFVSELQDGASLVTLRMSVRLLGGKGGFGSQLRAAGGRMSSQKTSNNDSCRDLNGRRLSTIKEAKRLAEYMDSEPERAAAKAEAQKAKLEALERKLGIEPPKSGEGSGSKRAPTDDGLDAPAPKKKRFDDTEYLEQSRELRDGVKSAVASALLKKRKKAGKAAPDTSKPATEVKATTPKVAPTTPAVQLEAVGA</sequence>
<evidence type="ECO:0000256" key="2">
    <source>
        <dbReference type="ARBA" id="ARBA00004496"/>
    </source>
</evidence>
<feature type="region of interest" description="Disordered" evidence="9">
    <location>
        <begin position="91"/>
        <end position="115"/>
    </location>
</feature>
<dbReference type="PANTHER" id="PTHR12786">
    <property type="entry name" value="SPLICING FACTOR SF3A-RELATED"/>
    <property type="match status" value="1"/>
</dbReference>
<evidence type="ECO:0000313" key="13">
    <source>
        <dbReference type="EMBL" id="TRM64862.1"/>
    </source>
</evidence>
<evidence type="ECO:0000256" key="3">
    <source>
        <dbReference type="ARBA" id="ARBA00008726"/>
    </source>
</evidence>
<keyword evidence="14" id="KW-1185">Reference proteome</keyword>
<evidence type="ECO:0000259" key="12">
    <source>
        <dbReference type="Pfam" id="PF22782"/>
    </source>
</evidence>
<evidence type="ECO:0000313" key="14">
    <source>
        <dbReference type="Proteomes" id="UP000320762"/>
    </source>
</evidence>
<feature type="region of interest" description="Disordered" evidence="9">
    <location>
        <begin position="151"/>
        <end position="252"/>
    </location>
</feature>
<feature type="compositionally biased region" description="Polar residues" evidence="9">
    <location>
        <begin position="97"/>
        <end position="106"/>
    </location>
</feature>
<feature type="domain" description="SDE2-like" evidence="12">
    <location>
        <begin position="81"/>
        <end position="207"/>
    </location>
</feature>
<feature type="chain" id="PRO_5022129355" evidence="10">
    <location>
        <begin position="19"/>
        <end position="252"/>
    </location>
</feature>
<evidence type="ECO:0000259" key="11">
    <source>
        <dbReference type="Pfam" id="PF13019"/>
    </source>
</evidence>
<dbReference type="EMBL" id="VDMD01000006">
    <property type="protein sequence ID" value="TRM64862.1"/>
    <property type="molecule type" value="Genomic_DNA"/>
</dbReference>
<dbReference type="GO" id="GO:0005634">
    <property type="term" value="C:nucleus"/>
    <property type="evidence" value="ECO:0007669"/>
    <property type="project" value="UniProtKB-SubCell"/>
</dbReference>
<protein>
    <submittedName>
        <fullName evidence="13">Telomere stability and silencing-domain-containing protein</fullName>
    </submittedName>
</protein>
<evidence type="ECO:0000256" key="7">
    <source>
        <dbReference type="ARBA" id="ARBA00023242"/>
    </source>
</evidence>
<feature type="domain" description="Sde2 ubiquitin" evidence="11">
    <location>
        <begin position="3"/>
        <end position="80"/>
    </location>
</feature>
<dbReference type="Proteomes" id="UP000320762">
    <property type="component" value="Unassembled WGS sequence"/>
</dbReference>
<dbReference type="InterPro" id="IPR051421">
    <property type="entry name" value="RNA_Proc_DNA_Dmg_Regulator"/>
</dbReference>
<dbReference type="InterPro" id="IPR053822">
    <property type="entry name" value="SDE2-like_dom"/>
</dbReference>
<name>A0A550CJ64_9AGAR</name>
<dbReference type="Pfam" id="PF13019">
    <property type="entry name" value="Sde2_N_Ubi_yeast"/>
    <property type="match status" value="1"/>
</dbReference>
<evidence type="ECO:0000256" key="10">
    <source>
        <dbReference type="SAM" id="SignalP"/>
    </source>
</evidence>
<dbReference type="Pfam" id="PF22782">
    <property type="entry name" value="SDE2"/>
    <property type="match status" value="1"/>
</dbReference>
<dbReference type="PANTHER" id="PTHR12786:SF1">
    <property type="entry name" value="SPLICING REGULATOR SDE2"/>
    <property type="match status" value="1"/>
</dbReference>
<dbReference type="GO" id="GO:0005737">
    <property type="term" value="C:cytoplasm"/>
    <property type="evidence" value="ECO:0007669"/>
    <property type="project" value="UniProtKB-SubCell"/>
</dbReference>
<evidence type="ECO:0000256" key="1">
    <source>
        <dbReference type="ARBA" id="ARBA00004123"/>
    </source>
</evidence>
<proteinExistence type="inferred from homology"/>
<dbReference type="STRING" id="97359.A0A550CJ64"/>
<keyword evidence="5" id="KW-0507">mRNA processing</keyword>
<keyword evidence="7" id="KW-0539">Nucleus</keyword>
<feature type="compositionally biased region" description="Basic and acidic residues" evidence="9">
    <location>
        <begin position="185"/>
        <end position="202"/>
    </location>
</feature>
<dbReference type="AlphaFoldDB" id="A0A550CJ64"/>
<evidence type="ECO:0000256" key="9">
    <source>
        <dbReference type="SAM" id="MobiDB-lite"/>
    </source>
</evidence>
<evidence type="ECO:0000256" key="5">
    <source>
        <dbReference type="ARBA" id="ARBA00022664"/>
    </source>
</evidence>
<keyword evidence="8" id="KW-0131">Cell cycle</keyword>